<dbReference type="EMBL" id="JXAL01000003">
    <property type="protein sequence ID" value="KIL37032.1"/>
    <property type="molecule type" value="Genomic_DNA"/>
</dbReference>
<sequence>MKLSELSAAITKLKDRPAKKKLVSAEQVRSLAAKGQRELIVSKQAIVTPMARDILRQHGMTLIFKDEKGRG</sequence>
<evidence type="ECO:0000313" key="1">
    <source>
        <dbReference type="EMBL" id="KIL37032.1"/>
    </source>
</evidence>
<protein>
    <submittedName>
        <fullName evidence="1">Uncharacterized protein</fullName>
    </submittedName>
</protein>
<dbReference type="Proteomes" id="UP000054526">
    <property type="component" value="Unassembled WGS sequence"/>
</dbReference>
<proteinExistence type="predicted"/>
<organism evidence="1 2">
    <name type="scientific">Cohnella kolymensis</name>
    <dbReference type="NCBI Taxonomy" id="1590652"/>
    <lineage>
        <taxon>Bacteria</taxon>
        <taxon>Bacillati</taxon>
        <taxon>Bacillota</taxon>
        <taxon>Bacilli</taxon>
        <taxon>Bacillales</taxon>
        <taxon>Paenibacillaceae</taxon>
        <taxon>Cohnella</taxon>
    </lineage>
</organism>
<comment type="caution">
    <text evidence="1">The sequence shown here is derived from an EMBL/GenBank/DDBJ whole genome shotgun (WGS) entry which is preliminary data.</text>
</comment>
<accession>A0ABR5A9E1</accession>
<name>A0ABR5A9E1_9BACL</name>
<keyword evidence="2" id="KW-1185">Reference proteome</keyword>
<evidence type="ECO:0000313" key="2">
    <source>
        <dbReference type="Proteomes" id="UP000054526"/>
    </source>
</evidence>
<reference evidence="1 2" key="1">
    <citation type="submission" date="2014-12" db="EMBL/GenBank/DDBJ databases">
        <title>Draft genome sequence of Cohnella kolymensis strain B-2846.</title>
        <authorList>
            <person name="Karlyshev A.V."/>
            <person name="Kudryashova E.B."/>
        </authorList>
    </citation>
    <scope>NUCLEOTIDE SEQUENCE [LARGE SCALE GENOMIC DNA]</scope>
    <source>
        <strain evidence="1 2">VKM B-2846</strain>
    </source>
</reference>
<gene>
    <name evidence="1" type="ORF">SD71_05055</name>
</gene>